<feature type="domain" description="Bacterial CdiA-CT RNAse A" evidence="1">
    <location>
        <begin position="325"/>
        <end position="435"/>
    </location>
</feature>
<keyword evidence="3" id="KW-1185">Reference proteome</keyword>
<dbReference type="RefSeq" id="WP_129400174.1">
    <property type="nucleotide sequence ID" value="NZ_SDWT01000001.1"/>
</dbReference>
<dbReference type="Pfam" id="PF18431">
    <property type="entry name" value="RNAse_A_bac"/>
    <property type="match status" value="1"/>
</dbReference>
<dbReference type="InterPro" id="IPR041436">
    <property type="entry name" value="RNAse_A_bac"/>
</dbReference>
<evidence type="ECO:0000313" key="2">
    <source>
        <dbReference type="EMBL" id="RYB94826.1"/>
    </source>
</evidence>
<proteinExistence type="predicted"/>
<protein>
    <recommendedName>
        <fullName evidence="1">Bacterial CdiA-CT RNAse A domain-containing protein</fullName>
    </recommendedName>
</protein>
<reference evidence="2 3" key="1">
    <citation type="submission" date="2019-01" db="EMBL/GenBank/DDBJ databases">
        <title>Novel species of Nocardioides.</title>
        <authorList>
            <person name="Liu Q."/>
            <person name="Xin Y.-H."/>
        </authorList>
    </citation>
    <scope>NUCLEOTIDE SEQUENCE [LARGE SCALE GENOMIC DNA]</scope>
    <source>
        <strain evidence="2 3">CGMCC 4.6882</strain>
    </source>
</reference>
<name>A0A4Q2S0X9_9ACTN</name>
<dbReference type="EMBL" id="SDWT01000001">
    <property type="protein sequence ID" value="RYB94826.1"/>
    <property type="molecule type" value="Genomic_DNA"/>
</dbReference>
<evidence type="ECO:0000313" key="3">
    <source>
        <dbReference type="Proteomes" id="UP000294071"/>
    </source>
</evidence>
<dbReference type="AlphaFoldDB" id="A0A4Q2S0X9"/>
<accession>A0A4Q2S0X9</accession>
<comment type="caution">
    <text evidence="2">The sequence shown here is derived from an EMBL/GenBank/DDBJ whole genome shotgun (WGS) entry which is preliminary data.</text>
</comment>
<evidence type="ECO:0000259" key="1">
    <source>
        <dbReference type="Pfam" id="PF18431"/>
    </source>
</evidence>
<sequence>MLTQSLGGRLGAYAGMAGNDATSASFARAYDAGAPAALAALTDLTHAFIGAGRLLAATGSEHARAEAAAAFTVSAYNGGALDDSFVRIRPPLPPSSLGAQEVSLGRVDAWILDQVEGFVWPGGDVPALRSAATDWRRAASSADGLADQVDIAVAFLEPQRSPEVPVATDALGELRSVVLDTAWQLTSIATACDDYADAIEDTRERTRALLEEIGKMVVEGVAISAFVTAVSGGLGGGASAAAVVEKIREKLPRFVALLTALRASVATAAARLERVLDDLADLRARIGGWLRVPARDERGELKNPLGWFARDRKPGWLNDHEVPPGHTMKEHVGKTTDELAERLTDHPKLPQASTFADQATAERLIEAVLERRVEDIDQWIAAGATGRLTLVEEMGEVTGTSVLRDGTVTHPTGMRVVLVPDQEASTGWRILTSFPD</sequence>
<dbReference type="CDD" id="cd20684">
    <property type="entry name" value="CdiA-CT_Yk_RNaseA-like"/>
    <property type="match status" value="1"/>
</dbReference>
<organism evidence="2 3">
    <name type="scientific">Nocardioides oleivorans</name>
    <dbReference type="NCBI Taxonomy" id="273676"/>
    <lineage>
        <taxon>Bacteria</taxon>
        <taxon>Bacillati</taxon>
        <taxon>Actinomycetota</taxon>
        <taxon>Actinomycetes</taxon>
        <taxon>Propionibacteriales</taxon>
        <taxon>Nocardioidaceae</taxon>
        <taxon>Nocardioides</taxon>
    </lineage>
</organism>
<gene>
    <name evidence="2" type="ORF">EUA93_10975</name>
</gene>
<dbReference type="OrthoDB" id="3765013at2"/>
<dbReference type="Proteomes" id="UP000294071">
    <property type="component" value="Unassembled WGS sequence"/>
</dbReference>